<evidence type="ECO:0000256" key="1">
    <source>
        <dbReference type="ARBA" id="ARBA00022801"/>
    </source>
</evidence>
<evidence type="ECO:0000313" key="4">
    <source>
        <dbReference type="EMBL" id="RBP42358.1"/>
    </source>
</evidence>
<dbReference type="AlphaFoldDB" id="A0A366HHW4"/>
<feature type="signal peptide" evidence="2">
    <location>
        <begin position="1"/>
        <end position="25"/>
    </location>
</feature>
<sequence length="407" mass="43685">MLPSLLHRLLIAAGVVSFAAGSLHAAPETINLWPEGAPGAKGTRPEDTPRVDVYLPTAPSCGAGVVVLPGGGYGGLAADHEGKQIAQYFNRLGVTAFVCFYRLGSQGYHHPIEMNDAKRAVRFARANAEKYKLDANRIGLIGFSAGGHLASTVGTLFDSGDANAKDPIDKVSSRPDFLVLGYPVISMSDDFMHRGSRNNLLGDQKDNDEVARGLSNYLNVTANTPPTFIFQTDEDSVVPAENAVQFYLALRKNKVPAEMHIYQRGPHGVGLHLGDPVLTTWSQHLTDWLRNNGWLKPAKRAAVEGTVKINGTPGNWGTVIFTSEDPVAPVASARLMNGKFQLPERDGAVIGKNKLKVTFSTANLTNIADANNTGVMSTSKLTPDAAEELTYEVKEGANKLALEITVK</sequence>
<dbReference type="InterPro" id="IPR050300">
    <property type="entry name" value="GDXG_lipolytic_enzyme"/>
</dbReference>
<keyword evidence="2" id="KW-0732">Signal</keyword>
<reference evidence="4 5" key="1">
    <citation type="submission" date="2018-06" db="EMBL/GenBank/DDBJ databases">
        <title>Genomic Encyclopedia of Type Strains, Phase IV (KMG-IV): sequencing the most valuable type-strain genomes for metagenomic binning, comparative biology and taxonomic classification.</title>
        <authorList>
            <person name="Goeker M."/>
        </authorList>
    </citation>
    <scope>NUCLEOTIDE SEQUENCE [LARGE SCALE GENOMIC DNA]</scope>
    <source>
        <strain evidence="4 5">DSM 25532</strain>
    </source>
</reference>
<gene>
    <name evidence="4" type="ORF">DES53_10662</name>
</gene>
<comment type="caution">
    <text evidence="4">The sequence shown here is derived from an EMBL/GenBank/DDBJ whole genome shotgun (WGS) entry which is preliminary data.</text>
</comment>
<evidence type="ECO:0000313" key="5">
    <source>
        <dbReference type="Proteomes" id="UP000253426"/>
    </source>
</evidence>
<dbReference type="InterPro" id="IPR049492">
    <property type="entry name" value="BD-FAE-like_dom"/>
</dbReference>
<dbReference type="EMBL" id="QNRR01000006">
    <property type="protein sequence ID" value="RBP42358.1"/>
    <property type="molecule type" value="Genomic_DNA"/>
</dbReference>
<dbReference type="RefSeq" id="WP_113959495.1">
    <property type="nucleotide sequence ID" value="NZ_QNRR01000006.1"/>
</dbReference>
<dbReference type="Pfam" id="PF20434">
    <property type="entry name" value="BD-FAE"/>
    <property type="match status" value="1"/>
</dbReference>
<feature type="chain" id="PRO_5016769075" evidence="2">
    <location>
        <begin position="26"/>
        <end position="407"/>
    </location>
</feature>
<dbReference type="PANTHER" id="PTHR48081:SF6">
    <property type="entry name" value="PEPTIDASE S9 PROLYL OLIGOPEPTIDASE CATALYTIC DOMAIN-CONTAINING PROTEIN"/>
    <property type="match status" value="1"/>
</dbReference>
<dbReference type="PANTHER" id="PTHR48081">
    <property type="entry name" value="AB HYDROLASE SUPERFAMILY PROTEIN C4A8.06C"/>
    <property type="match status" value="1"/>
</dbReference>
<organism evidence="4 5">
    <name type="scientific">Roseimicrobium gellanilyticum</name>
    <dbReference type="NCBI Taxonomy" id="748857"/>
    <lineage>
        <taxon>Bacteria</taxon>
        <taxon>Pseudomonadati</taxon>
        <taxon>Verrucomicrobiota</taxon>
        <taxon>Verrucomicrobiia</taxon>
        <taxon>Verrucomicrobiales</taxon>
        <taxon>Verrucomicrobiaceae</taxon>
        <taxon>Roseimicrobium</taxon>
    </lineage>
</organism>
<evidence type="ECO:0000256" key="2">
    <source>
        <dbReference type="SAM" id="SignalP"/>
    </source>
</evidence>
<dbReference type="Gene3D" id="3.40.50.1820">
    <property type="entry name" value="alpha/beta hydrolase"/>
    <property type="match status" value="1"/>
</dbReference>
<proteinExistence type="predicted"/>
<evidence type="ECO:0000259" key="3">
    <source>
        <dbReference type="Pfam" id="PF20434"/>
    </source>
</evidence>
<dbReference type="InterPro" id="IPR029058">
    <property type="entry name" value="AB_hydrolase_fold"/>
</dbReference>
<accession>A0A366HHW4</accession>
<name>A0A366HHW4_9BACT</name>
<dbReference type="GO" id="GO:0016787">
    <property type="term" value="F:hydrolase activity"/>
    <property type="evidence" value="ECO:0007669"/>
    <property type="project" value="UniProtKB-KW"/>
</dbReference>
<keyword evidence="1" id="KW-0378">Hydrolase</keyword>
<dbReference type="SUPFAM" id="SSF53474">
    <property type="entry name" value="alpha/beta-Hydrolases"/>
    <property type="match status" value="1"/>
</dbReference>
<protein>
    <submittedName>
        <fullName evidence="4">Acetyl esterase/lipase</fullName>
    </submittedName>
</protein>
<feature type="domain" description="BD-FAE-like" evidence="3">
    <location>
        <begin position="52"/>
        <end position="249"/>
    </location>
</feature>
<keyword evidence="5" id="KW-1185">Reference proteome</keyword>
<dbReference type="Proteomes" id="UP000253426">
    <property type="component" value="Unassembled WGS sequence"/>
</dbReference>
<dbReference type="OrthoDB" id="9794725at2"/>